<dbReference type="NCBIfam" id="NF038302">
    <property type="entry name" value="EPS_HpsE"/>
    <property type="match status" value="1"/>
</dbReference>
<dbReference type="PANTHER" id="PTHR43685:SF3">
    <property type="entry name" value="SLR2126 PROTEIN"/>
    <property type="match status" value="1"/>
</dbReference>
<gene>
    <name evidence="2" type="ORF">IQ260_28445</name>
</gene>
<protein>
    <submittedName>
        <fullName evidence="2">Glycosyltransferase family 2 protein</fullName>
    </submittedName>
</protein>
<dbReference type="Pfam" id="PF00535">
    <property type="entry name" value="Glycos_transf_2"/>
    <property type="match status" value="1"/>
</dbReference>
<dbReference type="RefSeq" id="WP_193996435.1">
    <property type="nucleotide sequence ID" value="NZ_JADEXP010000466.1"/>
</dbReference>
<dbReference type="Proteomes" id="UP000615026">
    <property type="component" value="Unassembled WGS sequence"/>
</dbReference>
<dbReference type="InterPro" id="IPR029044">
    <property type="entry name" value="Nucleotide-diphossugar_trans"/>
</dbReference>
<dbReference type="EMBL" id="JADEXP010000466">
    <property type="protein sequence ID" value="MBE9070576.1"/>
    <property type="molecule type" value="Genomic_DNA"/>
</dbReference>
<accession>A0A929A034</accession>
<dbReference type="CDD" id="cd00761">
    <property type="entry name" value="Glyco_tranf_GTA_type"/>
    <property type="match status" value="1"/>
</dbReference>
<sequence length="329" mass="37290">MVDFSVVICTYNGERRLPPLLDRLRSQLTPVSLTWEILIVDNNSHDQTAQCVRTYQNQWPTASILRYTFAPRQGLAYARRCAMQTVTSELVGFLDDDTLPANDWVAQAHRFGQRYPQAGAYGSALAGQYESTPPEGFERIASCLAVIQRGDKPFQYPAKQGVLPAGAGMVIRRRAWQLCVPLDPALTGVCGKSLTAKGEDVETLSYIRRGGWPIWHNPQMRLTHVIPAARLRPIYLLHLFQCIGVSRYRLRWVRYSPWQRPWMLLLHSLNDLRKLATHVWHTKQLHPTDIVTACERTLLIHSLLSPLCELPVGPMLTGLSTKASWKKSP</sequence>
<dbReference type="AlphaFoldDB" id="A0A929A034"/>
<dbReference type="Gene3D" id="3.90.550.10">
    <property type="entry name" value="Spore Coat Polysaccharide Biosynthesis Protein SpsA, Chain A"/>
    <property type="match status" value="1"/>
</dbReference>
<dbReference type="PANTHER" id="PTHR43685">
    <property type="entry name" value="GLYCOSYLTRANSFERASE"/>
    <property type="match status" value="1"/>
</dbReference>
<dbReference type="InterPro" id="IPR001173">
    <property type="entry name" value="Glyco_trans_2-like"/>
</dbReference>
<dbReference type="SUPFAM" id="SSF53448">
    <property type="entry name" value="Nucleotide-diphospho-sugar transferases"/>
    <property type="match status" value="1"/>
</dbReference>
<keyword evidence="3" id="KW-1185">Reference proteome</keyword>
<evidence type="ECO:0000313" key="3">
    <source>
        <dbReference type="Proteomes" id="UP000615026"/>
    </source>
</evidence>
<proteinExistence type="predicted"/>
<name>A0A929A034_LEPEC</name>
<dbReference type="InterPro" id="IPR050834">
    <property type="entry name" value="Glycosyltransf_2"/>
</dbReference>
<reference evidence="2" key="1">
    <citation type="submission" date="2020-10" db="EMBL/GenBank/DDBJ databases">
        <authorList>
            <person name="Castelo-Branco R."/>
            <person name="Eusebio N."/>
            <person name="Adriana R."/>
            <person name="Vieira A."/>
            <person name="Brugerolle De Fraissinette N."/>
            <person name="Rezende De Castro R."/>
            <person name="Schneider M.P."/>
            <person name="Vasconcelos V."/>
            <person name="Leao P.N."/>
        </authorList>
    </citation>
    <scope>NUCLEOTIDE SEQUENCE</scope>
    <source>
        <strain evidence="2">LEGE 11479</strain>
    </source>
</reference>
<evidence type="ECO:0000259" key="1">
    <source>
        <dbReference type="Pfam" id="PF00535"/>
    </source>
</evidence>
<evidence type="ECO:0000313" key="2">
    <source>
        <dbReference type="EMBL" id="MBE9070576.1"/>
    </source>
</evidence>
<organism evidence="2 3">
    <name type="scientific">Leptolyngbya cf. ectocarpi LEGE 11479</name>
    <dbReference type="NCBI Taxonomy" id="1828722"/>
    <lineage>
        <taxon>Bacteria</taxon>
        <taxon>Bacillati</taxon>
        <taxon>Cyanobacteriota</taxon>
        <taxon>Cyanophyceae</taxon>
        <taxon>Leptolyngbyales</taxon>
        <taxon>Leptolyngbyaceae</taxon>
        <taxon>Leptolyngbya group</taxon>
        <taxon>Leptolyngbya</taxon>
    </lineage>
</organism>
<comment type="caution">
    <text evidence="2">The sequence shown here is derived from an EMBL/GenBank/DDBJ whole genome shotgun (WGS) entry which is preliminary data.</text>
</comment>
<feature type="domain" description="Glycosyltransferase 2-like" evidence="1">
    <location>
        <begin position="5"/>
        <end position="140"/>
    </location>
</feature>